<dbReference type="EMBL" id="UYWX01000917">
    <property type="protein sequence ID" value="VDM19461.1"/>
    <property type="molecule type" value="Genomic_DNA"/>
</dbReference>
<reference evidence="2 3" key="2">
    <citation type="submission" date="2018-11" db="EMBL/GenBank/DDBJ databases">
        <authorList>
            <consortium name="Pathogen Informatics"/>
        </authorList>
    </citation>
    <scope>NUCLEOTIDE SEQUENCE [LARGE SCALE GENOMIC DNA]</scope>
</reference>
<protein>
    <submittedName>
        <fullName evidence="4">Rapamycin-insensitive companion of mTOR domain-containing protein</fullName>
    </submittedName>
</protein>
<name>A0A0R3WNE8_HYDTA</name>
<keyword evidence="3" id="KW-1185">Reference proteome</keyword>
<gene>
    <name evidence="2" type="ORF">TTAC_LOCUS2273</name>
</gene>
<dbReference type="Proteomes" id="UP000274429">
    <property type="component" value="Unassembled WGS sequence"/>
</dbReference>
<sequence>MFLQVPFECDYTAEVGENRRLEWREPVNIPQDTQTLSRLIDSIHQHGKSGGNVAFMGTMDIITHARTPFLIKSLRRGAILALRRLFLRADPFSKDWNGIGPGLAIFNKLVNSSVEVRSCLLDFWPLILRPLNFVFQKLEELKQKRTRFCNALGFEECGTNRWDERIETFQEQVLPYMISDPRVILQREGAGWITMSDYMRSLELIFLVAPDRTQESVDRICRLNCTINLHHTPIQEIMPYDLQTERETLPGPRLHFFNFLDRFEVGHCVGHGAIQEDIALKAEWDLQAVRLDRFELLGSIEHETVNTGVALRDSNSAKTEGRNEKQPLSNRSATALSFNPREPTSASETDFRDLLTTTAIKVPDRVKHNISRGNGSEKITAKRMEDKSDTWAIALPVSRRLKQDPRQSKWFRKAVKPLINSLCLPESHKEADKIVYAGYETIPNIRTHPLTLNILTIPDKVYRPSSHHQV</sequence>
<organism evidence="4">
    <name type="scientific">Hydatigena taeniaeformis</name>
    <name type="common">Feline tapeworm</name>
    <name type="synonym">Taenia taeniaeformis</name>
    <dbReference type="NCBI Taxonomy" id="6205"/>
    <lineage>
        <taxon>Eukaryota</taxon>
        <taxon>Metazoa</taxon>
        <taxon>Spiralia</taxon>
        <taxon>Lophotrochozoa</taxon>
        <taxon>Platyhelminthes</taxon>
        <taxon>Cestoda</taxon>
        <taxon>Eucestoda</taxon>
        <taxon>Cyclophyllidea</taxon>
        <taxon>Taeniidae</taxon>
        <taxon>Hydatigera</taxon>
    </lineage>
</organism>
<feature type="compositionally biased region" description="Polar residues" evidence="1">
    <location>
        <begin position="326"/>
        <end position="348"/>
    </location>
</feature>
<proteinExistence type="predicted"/>
<evidence type="ECO:0000313" key="4">
    <source>
        <dbReference type="WBParaSite" id="TTAC_0000228601-mRNA-1"/>
    </source>
</evidence>
<reference evidence="4" key="1">
    <citation type="submission" date="2017-02" db="UniProtKB">
        <authorList>
            <consortium name="WormBaseParasite"/>
        </authorList>
    </citation>
    <scope>IDENTIFICATION</scope>
</reference>
<feature type="region of interest" description="Disordered" evidence="1">
    <location>
        <begin position="311"/>
        <end position="349"/>
    </location>
</feature>
<dbReference type="AlphaFoldDB" id="A0A0R3WNE8"/>
<dbReference type="OrthoDB" id="6226668at2759"/>
<dbReference type="WBParaSite" id="TTAC_0000228601-mRNA-1">
    <property type="protein sequence ID" value="TTAC_0000228601-mRNA-1"/>
    <property type="gene ID" value="TTAC_0000228601"/>
</dbReference>
<evidence type="ECO:0000313" key="3">
    <source>
        <dbReference type="Proteomes" id="UP000274429"/>
    </source>
</evidence>
<evidence type="ECO:0000313" key="2">
    <source>
        <dbReference type="EMBL" id="VDM19461.1"/>
    </source>
</evidence>
<evidence type="ECO:0000256" key="1">
    <source>
        <dbReference type="SAM" id="MobiDB-lite"/>
    </source>
</evidence>
<accession>A0A0R3WNE8</accession>